<dbReference type="Proteomes" id="UP000001357">
    <property type="component" value="Unassembled WGS sequence"/>
</dbReference>
<keyword evidence="3 9" id="KW-0813">Transport</keyword>
<dbReference type="SUPFAM" id="SSF103506">
    <property type="entry name" value="Mitochondrial carrier"/>
    <property type="match status" value="1"/>
</dbReference>
<dbReference type="InterPro" id="IPR018108">
    <property type="entry name" value="MCP_transmembrane"/>
</dbReference>
<feature type="repeat" description="Solcar" evidence="8">
    <location>
        <begin position="182"/>
        <end position="265"/>
    </location>
</feature>
<dbReference type="PANTHER" id="PTHR45667">
    <property type="entry name" value="S-ADENOSYLMETHIONINE MITOCHONDRIAL CARRIER PROTEIN"/>
    <property type="match status" value="1"/>
</dbReference>
<evidence type="ECO:0000256" key="6">
    <source>
        <dbReference type="ARBA" id="ARBA00022989"/>
    </source>
</evidence>
<accession>A9UX16</accession>
<protein>
    <recommendedName>
        <fullName evidence="13">Mitochondrial carrier protein</fullName>
    </recommendedName>
</protein>
<dbReference type="OMA" id="IGPRTMW"/>
<proteinExistence type="inferred from homology"/>
<feature type="repeat" description="Solcar" evidence="8">
    <location>
        <begin position="5"/>
        <end position="78"/>
    </location>
</feature>
<evidence type="ECO:0000256" key="2">
    <source>
        <dbReference type="ARBA" id="ARBA00006375"/>
    </source>
</evidence>
<dbReference type="RefSeq" id="XP_001745080.1">
    <property type="nucleotide sequence ID" value="XM_001745028.1"/>
</dbReference>
<organism evidence="11 12">
    <name type="scientific">Monosiga brevicollis</name>
    <name type="common">Choanoflagellate</name>
    <dbReference type="NCBI Taxonomy" id="81824"/>
    <lineage>
        <taxon>Eukaryota</taxon>
        <taxon>Choanoflagellata</taxon>
        <taxon>Craspedida</taxon>
        <taxon>Salpingoecidae</taxon>
        <taxon>Monosiga</taxon>
    </lineage>
</organism>
<keyword evidence="4 8" id="KW-0812">Transmembrane</keyword>
<dbReference type="Gene3D" id="1.50.40.10">
    <property type="entry name" value="Mitochondrial carrier domain"/>
    <property type="match status" value="2"/>
</dbReference>
<keyword evidence="5" id="KW-0677">Repeat</keyword>
<dbReference type="STRING" id="81824.A9UX16"/>
<dbReference type="GO" id="GO:0005743">
    <property type="term" value="C:mitochondrial inner membrane"/>
    <property type="evidence" value="ECO:0000318"/>
    <property type="project" value="GO_Central"/>
</dbReference>
<evidence type="ECO:0000256" key="4">
    <source>
        <dbReference type="ARBA" id="ARBA00022692"/>
    </source>
</evidence>
<name>A9UX16_MONBE</name>
<evidence type="ECO:0000313" key="12">
    <source>
        <dbReference type="Proteomes" id="UP000001357"/>
    </source>
</evidence>
<dbReference type="InterPro" id="IPR023395">
    <property type="entry name" value="MCP_dom_sf"/>
</dbReference>
<dbReference type="AlphaFoldDB" id="A9UX16"/>
<comment type="similarity">
    <text evidence="2 9">Belongs to the mitochondrial carrier (TC 2.A.29) family.</text>
</comment>
<dbReference type="FunCoup" id="A9UX16">
    <property type="interactions" value="863"/>
</dbReference>
<reference evidence="11 12" key="1">
    <citation type="journal article" date="2008" name="Nature">
        <title>The genome of the choanoflagellate Monosiga brevicollis and the origin of metazoans.</title>
        <authorList>
            <consortium name="JGI Sequencing"/>
            <person name="King N."/>
            <person name="Westbrook M.J."/>
            <person name="Young S.L."/>
            <person name="Kuo A."/>
            <person name="Abedin M."/>
            <person name="Chapman J."/>
            <person name="Fairclough S."/>
            <person name="Hellsten U."/>
            <person name="Isogai Y."/>
            <person name="Letunic I."/>
            <person name="Marr M."/>
            <person name="Pincus D."/>
            <person name="Putnam N."/>
            <person name="Rokas A."/>
            <person name="Wright K.J."/>
            <person name="Zuzow R."/>
            <person name="Dirks W."/>
            <person name="Good M."/>
            <person name="Goodstein D."/>
            <person name="Lemons D."/>
            <person name="Li W."/>
            <person name="Lyons J.B."/>
            <person name="Morris A."/>
            <person name="Nichols S."/>
            <person name="Richter D.J."/>
            <person name="Salamov A."/>
            <person name="Bork P."/>
            <person name="Lim W.A."/>
            <person name="Manning G."/>
            <person name="Miller W.T."/>
            <person name="McGinnis W."/>
            <person name="Shapiro H."/>
            <person name="Tjian R."/>
            <person name="Grigoriev I.V."/>
            <person name="Rokhsar D."/>
        </authorList>
    </citation>
    <scope>NUCLEOTIDE SEQUENCE [LARGE SCALE GENOMIC DNA]</scope>
    <source>
        <strain evidence="12">MX1 / ATCC 50154</strain>
    </source>
</reference>
<feature type="transmembrane region" description="Helical" evidence="10">
    <location>
        <begin position="7"/>
        <end position="28"/>
    </location>
</feature>
<evidence type="ECO:0000256" key="3">
    <source>
        <dbReference type="ARBA" id="ARBA00022448"/>
    </source>
</evidence>
<feature type="repeat" description="Solcar" evidence="8">
    <location>
        <begin position="87"/>
        <end position="169"/>
    </location>
</feature>
<dbReference type="eggNOG" id="KOG0768">
    <property type="taxonomic scope" value="Eukaryota"/>
</dbReference>
<keyword evidence="7 8" id="KW-0472">Membrane</keyword>
<keyword evidence="12" id="KW-1185">Reference proteome</keyword>
<dbReference type="PROSITE" id="PS50920">
    <property type="entry name" value="SOLCAR"/>
    <property type="match status" value="3"/>
</dbReference>
<dbReference type="InParanoid" id="A9UX16"/>
<feature type="transmembrane region" description="Helical" evidence="10">
    <location>
        <begin position="234"/>
        <end position="259"/>
    </location>
</feature>
<dbReference type="EMBL" id="CH991548">
    <property type="protein sequence ID" value="EDQ90313.1"/>
    <property type="molecule type" value="Genomic_DNA"/>
</dbReference>
<dbReference type="GO" id="GO:0000095">
    <property type="term" value="F:S-adenosyl-L-methionine transmembrane transporter activity"/>
    <property type="evidence" value="ECO:0000318"/>
    <property type="project" value="GO_Central"/>
</dbReference>
<evidence type="ECO:0000256" key="5">
    <source>
        <dbReference type="ARBA" id="ARBA00022737"/>
    </source>
</evidence>
<gene>
    <name evidence="11" type="ORF">MONBRDRAFT_32044</name>
</gene>
<sequence>MASRDEFLASLAAGAGAGIVVDVTMYPIDTIKTMLQSNKSLKDVGGIRGMYRGISSAAAASAPCAATFFGTYEFTKAALTNEFGEAYAPLCHMTAASAGETAAAVIRTPFEIVKQQLQAKIHDRPTTAVRHIWQTQGFKGFFNGYFSLVLREVPFSFIQFPLYEKFKHLLAEHVANTTVADLPPFFGSCAGAAAGGIAAAITCPLDVVKTRIMVNSDSRGMGAVLMETYQREGMAALFSGLAPRVAWITIGGFVFFGAYESCRKMLTQKPAA</sequence>
<evidence type="ECO:0000256" key="7">
    <source>
        <dbReference type="ARBA" id="ARBA00023136"/>
    </source>
</evidence>
<evidence type="ECO:0000256" key="1">
    <source>
        <dbReference type="ARBA" id="ARBA00004141"/>
    </source>
</evidence>
<keyword evidence="6 10" id="KW-1133">Transmembrane helix</keyword>
<dbReference type="GeneID" id="5890177"/>
<evidence type="ECO:0000256" key="10">
    <source>
        <dbReference type="SAM" id="Phobius"/>
    </source>
</evidence>
<evidence type="ECO:0000256" key="8">
    <source>
        <dbReference type="PROSITE-ProRule" id="PRU00282"/>
    </source>
</evidence>
<dbReference type="KEGG" id="mbr:MONBRDRAFT_32044"/>
<comment type="subcellular location">
    <subcellularLocation>
        <location evidence="1">Membrane</location>
        <topology evidence="1">Multi-pass membrane protein</topology>
    </subcellularLocation>
</comment>
<dbReference type="Pfam" id="PF00153">
    <property type="entry name" value="Mito_carr"/>
    <property type="match status" value="3"/>
</dbReference>
<evidence type="ECO:0000313" key="11">
    <source>
        <dbReference type="EMBL" id="EDQ90313.1"/>
    </source>
</evidence>
<evidence type="ECO:0008006" key="13">
    <source>
        <dbReference type="Google" id="ProtNLM"/>
    </source>
</evidence>
<evidence type="ECO:0000256" key="9">
    <source>
        <dbReference type="RuleBase" id="RU000488"/>
    </source>
</evidence>